<dbReference type="SUPFAM" id="SSF90123">
    <property type="entry name" value="ABC transporter transmembrane region"/>
    <property type="match status" value="1"/>
</dbReference>
<evidence type="ECO:0000256" key="5">
    <source>
        <dbReference type="ARBA" id="ARBA00022741"/>
    </source>
</evidence>
<dbReference type="Pfam" id="PF00664">
    <property type="entry name" value="ABC_membrane"/>
    <property type="match status" value="1"/>
</dbReference>
<evidence type="ECO:0000256" key="8">
    <source>
        <dbReference type="ARBA" id="ARBA00023136"/>
    </source>
</evidence>
<dbReference type="FunFam" id="3.40.50.300:FF:000221">
    <property type="entry name" value="Multidrug ABC transporter ATP-binding protein"/>
    <property type="match status" value="1"/>
</dbReference>
<dbReference type="InterPro" id="IPR036640">
    <property type="entry name" value="ABC1_TM_sf"/>
</dbReference>
<feature type="domain" description="ABC transmembrane type-1" evidence="11">
    <location>
        <begin position="41"/>
        <end position="324"/>
    </location>
</feature>
<dbReference type="Gene3D" id="3.40.50.300">
    <property type="entry name" value="P-loop containing nucleotide triphosphate hydrolases"/>
    <property type="match status" value="1"/>
</dbReference>
<dbReference type="InterPro" id="IPR027417">
    <property type="entry name" value="P-loop_NTPase"/>
</dbReference>
<feature type="transmembrane region" description="Helical" evidence="9">
    <location>
        <begin position="157"/>
        <end position="177"/>
    </location>
</feature>
<evidence type="ECO:0000256" key="9">
    <source>
        <dbReference type="SAM" id="Phobius"/>
    </source>
</evidence>
<evidence type="ECO:0000256" key="6">
    <source>
        <dbReference type="ARBA" id="ARBA00022840"/>
    </source>
</evidence>
<keyword evidence="4 9" id="KW-0812">Transmembrane</keyword>
<dbReference type="InterPro" id="IPR011527">
    <property type="entry name" value="ABC1_TM_dom"/>
</dbReference>
<evidence type="ECO:0000256" key="1">
    <source>
        <dbReference type="ARBA" id="ARBA00004651"/>
    </source>
</evidence>
<dbReference type="GO" id="GO:0016887">
    <property type="term" value="F:ATP hydrolysis activity"/>
    <property type="evidence" value="ECO:0007669"/>
    <property type="project" value="InterPro"/>
</dbReference>
<keyword evidence="2" id="KW-0813">Transport</keyword>
<keyword evidence="6 12" id="KW-0067">ATP-binding</keyword>
<proteinExistence type="predicted"/>
<protein>
    <submittedName>
        <fullName evidence="12">ATP-binding cassette domain-containing protein</fullName>
    </submittedName>
</protein>
<dbReference type="InterPro" id="IPR039421">
    <property type="entry name" value="Type_1_exporter"/>
</dbReference>
<dbReference type="Gene3D" id="1.20.1560.10">
    <property type="entry name" value="ABC transporter type 1, transmembrane domain"/>
    <property type="match status" value="1"/>
</dbReference>
<dbReference type="GO" id="GO:0005886">
    <property type="term" value="C:plasma membrane"/>
    <property type="evidence" value="ECO:0007669"/>
    <property type="project" value="UniProtKB-SubCell"/>
</dbReference>
<feature type="transmembrane region" description="Helical" evidence="9">
    <location>
        <begin position="37"/>
        <end position="57"/>
    </location>
</feature>
<reference evidence="12 13" key="1">
    <citation type="submission" date="2020-05" db="EMBL/GenBank/DDBJ databases">
        <title>Complete genome of Desulfobulbus oligotrophicus.</title>
        <authorList>
            <person name="Podar M."/>
        </authorList>
    </citation>
    <scope>NUCLEOTIDE SEQUENCE [LARGE SCALE GENOMIC DNA]</scope>
    <source>
        <strain evidence="12 13">Prop6</strain>
    </source>
</reference>
<dbReference type="PANTHER" id="PTHR43394">
    <property type="entry name" value="ATP-DEPENDENT PERMEASE MDL1, MITOCHONDRIAL"/>
    <property type="match status" value="1"/>
</dbReference>
<dbReference type="SMART" id="SM00382">
    <property type="entry name" value="AAA"/>
    <property type="match status" value="1"/>
</dbReference>
<feature type="domain" description="ABC transporter" evidence="10">
    <location>
        <begin position="363"/>
        <end position="595"/>
    </location>
</feature>
<accession>A0A7T5VF61</accession>
<evidence type="ECO:0000313" key="12">
    <source>
        <dbReference type="EMBL" id="QQG66805.1"/>
    </source>
</evidence>
<keyword evidence="8 9" id="KW-0472">Membrane</keyword>
<name>A0A7T5VF61_9BACT</name>
<comment type="subcellular location">
    <subcellularLocation>
        <location evidence="1">Cell membrane</location>
        <topology evidence="1">Multi-pass membrane protein</topology>
    </subcellularLocation>
</comment>
<evidence type="ECO:0000256" key="3">
    <source>
        <dbReference type="ARBA" id="ARBA00022475"/>
    </source>
</evidence>
<feature type="transmembrane region" description="Helical" evidence="9">
    <location>
        <begin position="77"/>
        <end position="99"/>
    </location>
</feature>
<gene>
    <name evidence="12" type="ORF">HP555_13500</name>
</gene>
<dbReference type="InterPro" id="IPR017871">
    <property type="entry name" value="ABC_transporter-like_CS"/>
</dbReference>
<feature type="transmembrane region" description="Helical" evidence="9">
    <location>
        <begin position="183"/>
        <end position="200"/>
    </location>
</feature>
<dbReference type="PANTHER" id="PTHR43394:SF1">
    <property type="entry name" value="ATP-BINDING CASSETTE SUB-FAMILY B MEMBER 10, MITOCHONDRIAL"/>
    <property type="match status" value="1"/>
</dbReference>
<dbReference type="Proteomes" id="UP000596092">
    <property type="component" value="Chromosome"/>
</dbReference>
<keyword evidence="5" id="KW-0547">Nucleotide-binding</keyword>
<dbReference type="PROSITE" id="PS50929">
    <property type="entry name" value="ABC_TM1F"/>
    <property type="match status" value="1"/>
</dbReference>
<dbReference type="SUPFAM" id="SSF52540">
    <property type="entry name" value="P-loop containing nucleoside triphosphate hydrolases"/>
    <property type="match status" value="1"/>
</dbReference>
<dbReference type="GO" id="GO:0005524">
    <property type="term" value="F:ATP binding"/>
    <property type="evidence" value="ECO:0007669"/>
    <property type="project" value="UniProtKB-KW"/>
</dbReference>
<dbReference type="PROSITE" id="PS50893">
    <property type="entry name" value="ABC_TRANSPORTER_2"/>
    <property type="match status" value="1"/>
</dbReference>
<dbReference type="CDD" id="cd18541">
    <property type="entry name" value="ABC_6TM_TmrB_like"/>
    <property type="match status" value="1"/>
</dbReference>
<dbReference type="RefSeq" id="WP_199263091.1">
    <property type="nucleotide sequence ID" value="NZ_CP054140.1"/>
</dbReference>
<keyword evidence="3" id="KW-1003">Cell membrane</keyword>
<sequence length="599" mass="65837">MTKSSCNTSAGEYTNSSPEASLSALLRLLSPIFTTHWSRLAAGFLALITVDFLQLIIPRFIKTAVDGLTAQSATSSQLLTLSMFVLLIAGIVAVLRFFWRYLIIGFSRILEKKLRDRLFNHILRMDQQFFERWTIGDLMAHAGNDLATVQMACGMGLVAAVDALVMSAAALGFMLAISVKLTLIALLPMPVLIVCTRILSGRLHQRFNLVQEQFSLLTEFARTTLVSIRLIKAYTLENFQGTRFQSLGEAYIRSNLRVAIIQGLLFPVATLVGNVGMLLLLYYGGMLVIEDTITIGSFVAFVSYLYMLIWPMMAIGWVANLTQRGITSLRRIHRLLEQLPAVSRGITQPLPLPQTTIGTTYSCRHLTFTYAGTARPALNELNMEIGPGLTGLTGRTGSGKSTLCKLLLRMYPVEDGMLVFRGVDVNRLSQADIRDCIAYVSQEPVVFATTIAANIAFGRPEATMAEIKEAAATAAIDMDIQGFSEGYATVIGERGVKLSGGQRQRLALARALLCKRPLLIIDDGLSAIDVETEQLVLENILNNMDGQSILLVSHRVNVLRHADHIFILDNGRIVGQGGHQELLAHPFYSSMVAKQRSHA</sequence>
<feature type="transmembrane region" description="Helical" evidence="9">
    <location>
        <begin position="295"/>
        <end position="321"/>
    </location>
</feature>
<evidence type="ECO:0000256" key="2">
    <source>
        <dbReference type="ARBA" id="ARBA00022448"/>
    </source>
</evidence>
<dbReference type="Pfam" id="PF00005">
    <property type="entry name" value="ABC_tran"/>
    <property type="match status" value="1"/>
</dbReference>
<evidence type="ECO:0000256" key="7">
    <source>
        <dbReference type="ARBA" id="ARBA00022989"/>
    </source>
</evidence>
<feature type="transmembrane region" description="Helical" evidence="9">
    <location>
        <begin position="263"/>
        <end position="283"/>
    </location>
</feature>
<keyword evidence="13" id="KW-1185">Reference proteome</keyword>
<keyword evidence="7 9" id="KW-1133">Transmembrane helix</keyword>
<dbReference type="EMBL" id="CP054140">
    <property type="protein sequence ID" value="QQG66805.1"/>
    <property type="molecule type" value="Genomic_DNA"/>
</dbReference>
<dbReference type="PROSITE" id="PS00211">
    <property type="entry name" value="ABC_TRANSPORTER_1"/>
    <property type="match status" value="1"/>
</dbReference>
<organism evidence="12 13">
    <name type="scientific">Desulfobulbus oligotrophicus</name>
    <dbReference type="NCBI Taxonomy" id="1909699"/>
    <lineage>
        <taxon>Bacteria</taxon>
        <taxon>Pseudomonadati</taxon>
        <taxon>Thermodesulfobacteriota</taxon>
        <taxon>Desulfobulbia</taxon>
        <taxon>Desulfobulbales</taxon>
        <taxon>Desulfobulbaceae</taxon>
        <taxon>Desulfobulbus</taxon>
    </lineage>
</organism>
<dbReference type="GO" id="GO:0015421">
    <property type="term" value="F:ABC-type oligopeptide transporter activity"/>
    <property type="evidence" value="ECO:0007669"/>
    <property type="project" value="TreeGrafter"/>
</dbReference>
<dbReference type="KEGG" id="dog:HP555_13500"/>
<evidence type="ECO:0000313" key="13">
    <source>
        <dbReference type="Proteomes" id="UP000596092"/>
    </source>
</evidence>
<dbReference type="InterPro" id="IPR003593">
    <property type="entry name" value="AAA+_ATPase"/>
</dbReference>
<dbReference type="InterPro" id="IPR003439">
    <property type="entry name" value="ABC_transporter-like_ATP-bd"/>
</dbReference>
<evidence type="ECO:0000259" key="11">
    <source>
        <dbReference type="PROSITE" id="PS50929"/>
    </source>
</evidence>
<dbReference type="AlphaFoldDB" id="A0A7T5VF61"/>
<evidence type="ECO:0000259" key="10">
    <source>
        <dbReference type="PROSITE" id="PS50893"/>
    </source>
</evidence>
<evidence type="ECO:0000256" key="4">
    <source>
        <dbReference type="ARBA" id="ARBA00022692"/>
    </source>
</evidence>